<dbReference type="GeneID" id="84023552"/>
<sequence length="69" mass="7577">MSALLAALSAAIFSMGILISIMAVNRVSGFCITKKNVSVNDIIQNILYNARKKDLQITKNLVLLRAWTP</sequence>
<gene>
    <name evidence="1" type="ORF">M8N44_06745</name>
</gene>
<comment type="caution">
    <text evidence="1">The sequence shown here is derived from an EMBL/GenBank/DDBJ whole genome shotgun (WGS) entry which is preliminary data.</text>
</comment>
<evidence type="ECO:0000313" key="2">
    <source>
        <dbReference type="Proteomes" id="UP001202031"/>
    </source>
</evidence>
<proteinExistence type="predicted"/>
<protein>
    <submittedName>
        <fullName evidence="1">Uncharacterized protein</fullName>
    </submittedName>
</protein>
<evidence type="ECO:0000313" key="1">
    <source>
        <dbReference type="EMBL" id="MCL6657017.1"/>
    </source>
</evidence>
<organism evidence="1 2">
    <name type="scientific">Akkermansia massiliensis</name>
    <dbReference type="NCBI Taxonomy" id="2927224"/>
    <lineage>
        <taxon>Bacteria</taxon>
        <taxon>Pseudomonadati</taxon>
        <taxon>Verrucomicrobiota</taxon>
        <taxon>Verrucomicrobiia</taxon>
        <taxon>Verrucomicrobiales</taxon>
        <taxon>Akkermansiaceae</taxon>
        <taxon>Akkermansia</taxon>
    </lineage>
</organism>
<name>A0ABT0R7W9_9BACT</name>
<keyword evidence="2" id="KW-1185">Reference proteome</keyword>
<dbReference type="RefSeq" id="WP_215833354.1">
    <property type="nucleotide sequence ID" value="NZ_CP072027.1"/>
</dbReference>
<dbReference type="Proteomes" id="UP001202031">
    <property type="component" value="Unassembled WGS sequence"/>
</dbReference>
<accession>A0ABT0R7W9</accession>
<reference evidence="1 2" key="1">
    <citation type="submission" date="2022-03" db="EMBL/GenBank/DDBJ databases">
        <title>Taxonomic description of new species and reclassification of some bacterial strains.</title>
        <authorList>
            <person name="Ndongo S."/>
        </authorList>
    </citation>
    <scope>NUCLEOTIDE SEQUENCE [LARGE SCALE GENOMIC DNA]</scope>
    <source>
        <strain evidence="1 2">Marseille-P6666</strain>
    </source>
</reference>
<dbReference type="EMBL" id="JAMGSI010000001">
    <property type="protein sequence ID" value="MCL6657017.1"/>
    <property type="molecule type" value="Genomic_DNA"/>
</dbReference>